<dbReference type="PANTHER" id="PTHR43163:SF6">
    <property type="entry name" value="DIPEPTIDE TRANSPORT SYSTEM PERMEASE PROTEIN DPPB-RELATED"/>
    <property type="match status" value="1"/>
</dbReference>
<keyword evidence="10" id="KW-1185">Reference proteome</keyword>
<dbReference type="Proteomes" id="UP001315967">
    <property type="component" value="Chromosome"/>
</dbReference>
<dbReference type="Gene3D" id="1.10.3720.10">
    <property type="entry name" value="MetI-like"/>
    <property type="match status" value="1"/>
</dbReference>
<dbReference type="Pfam" id="PF19300">
    <property type="entry name" value="BPD_transp_1_N"/>
    <property type="match status" value="1"/>
</dbReference>
<dbReference type="Pfam" id="PF00528">
    <property type="entry name" value="BPD_transp_1"/>
    <property type="match status" value="1"/>
</dbReference>
<dbReference type="EMBL" id="CP102453">
    <property type="protein sequence ID" value="UUX33602.1"/>
    <property type="molecule type" value="Genomic_DNA"/>
</dbReference>
<feature type="domain" description="ABC transmembrane type-1" evidence="8">
    <location>
        <begin position="95"/>
        <end position="298"/>
    </location>
</feature>
<keyword evidence="5 7" id="KW-1133">Transmembrane helix</keyword>
<evidence type="ECO:0000256" key="5">
    <source>
        <dbReference type="ARBA" id="ARBA00022989"/>
    </source>
</evidence>
<comment type="subcellular location">
    <subcellularLocation>
        <location evidence="1 7">Cell membrane</location>
        <topology evidence="1 7">Multi-pass membrane protein</topology>
    </subcellularLocation>
</comment>
<gene>
    <name evidence="9" type="ORF">NRE15_11950</name>
</gene>
<accession>A0ABY5P4E7</accession>
<feature type="transmembrane region" description="Helical" evidence="7">
    <location>
        <begin position="177"/>
        <end position="197"/>
    </location>
</feature>
<dbReference type="SUPFAM" id="SSF161098">
    <property type="entry name" value="MetI-like"/>
    <property type="match status" value="1"/>
</dbReference>
<evidence type="ECO:0000256" key="1">
    <source>
        <dbReference type="ARBA" id="ARBA00004651"/>
    </source>
</evidence>
<keyword evidence="4 7" id="KW-0812">Transmembrane</keyword>
<dbReference type="RefSeq" id="WP_313793106.1">
    <property type="nucleotide sequence ID" value="NZ_CP102453.1"/>
</dbReference>
<keyword evidence="3" id="KW-1003">Cell membrane</keyword>
<dbReference type="InterPro" id="IPR045621">
    <property type="entry name" value="BPD_transp_1_N"/>
</dbReference>
<evidence type="ECO:0000313" key="10">
    <source>
        <dbReference type="Proteomes" id="UP001315967"/>
    </source>
</evidence>
<feature type="transmembrane region" description="Helical" evidence="7">
    <location>
        <begin position="134"/>
        <end position="157"/>
    </location>
</feature>
<evidence type="ECO:0000313" key="9">
    <source>
        <dbReference type="EMBL" id="UUX33602.1"/>
    </source>
</evidence>
<sequence>MAIYTIKRILQGLLVIFIVSIITFLVLKVIPSDPAALILGTDATPESLAALRESMGLNDPLIFQYGEWIVNTLKGDLGRSYYFGQEVSQLIGERLPVTITLAIISTVVSFIIALILGIIAAINKFTWVDYLIRLTTQITAAMPTFWVGMIALTYLAARWGWFPVAGRFDLGADFWGSIRSIILPSLVLAISQVGSLIRQVRTAMMNALSSEYMIATNVKGLSRFRAIFVYALRSAIMTPVTVAALQFAGLFGGTAVIETVFSLAGLGRLLVVSVEQRDMVLLQGIILFITSVVIMISVLTDIFYALVNKTIKLEGNA</sequence>
<protein>
    <submittedName>
        <fullName evidence="9">ABC transporter permease</fullName>
    </submittedName>
</protein>
<dbReference type="PROSITE" id="PS50928">
    <property type="entry name" value="ABC_TM1"/>
    <property type="match status" value="1"/>
</dbReference>
<evidence type="ECO:0000256" key="7">
    <source>
        <dbReference type="RuleBase" id="RU363032"/>
    </source>
</evidence>
<evidence type="ECO:0000256" key="4">
    <source>
        <dbReference type="ARBA" id="ARBA00022692"/>
    </source>
</evidence>
<evidence type="ECO:0000259" key="8">
    <source>
        <dbReference type="PROSITE" id="PS50928"/>
    </source>
</evidence>
<dbReference type="InterPro" id="IPR035906">
    <property type="entry name" value="MetI-like_sf"/>
</dbReference>
<name>A0ABY5P4E7_9LACT</name>
<feature type="transmembrane region" description="Helical" evidence="7">
    <location>
        <begin position="12"/>
        <end position="30"/>
    </location>
</feature>
<feature type="transmembrane region" description="Helical" evidence="7">
    <location>
        <begin position="99"/>
        <end position="122"/>
    </location>
</feature>
<evidence type="ECO:0000256" key="6">
    <source>
        <dbReference type="ARBA" id="ARBA00023136"/>
    </source>
</evidence>
<feature type="transmembrane region" description="Helical" evidence="7">
    <location>
        <begin position="227"/>
        <end position="249"/>
    </location>
</feature>
<dbReference type="CDD" id="cd06261">
    <property type="entry name" value="TM_PBP2"/>
    <property type="match status" value="1"/>
</dbReference>
<keyword evidence="2 7" id="KW-0813">Transport</keyword>
<dbReference type="PANTHER" id="PTHR43163">
    <property type="entry name" value="DIPEPTIDE TRANSPORT SYSTEM PERMEASE PROTEIN DPPB-RELATED"/>
    <property type="match status" value="1"/>
</dbReference>
<keyword evidence="6 7" id="KW-0472">Membrane</keyword>
<proteinExistence type="inferred from homology"/>
<comment type="similarity">
    <text evidence="7">Belongs to the binding-protein-dependent transport system permease family.</text>
</comment>
<reference evidence="9 10" key="1">
    <citation type="submission" date="2022-08" db="EMBL/GenBank/DDBJ databases">
        <title>Aerococcaceae sp. nov isolated from spoiled eye mask.</title>
        <authorList>
            <person name="Zhou G."/>
            <person name="Xie X.-B."/>
            <person name="Shi Q.-S."/>
            <person name="Wang Y.-S."/>
            <person name="Wen X."/>
            <person name="Peng H."/>
            <person name="Yang X.-J."/>
            <person name="Tao H.-B."/>
            <person name="Huang X.-M."/>
        </authorList>
    </citation>
    <scope>NUCLEOTIDE SEQUENCE [LARGE SCALE GENOMIC DNA]</scope>
    <source>
        <strain evidence="10">DM20194951</strain>
    </source>
</reference>
<evidence type="ECO:0000256" key="2">
    <source>
        <dbReference type="ARBA" id="ARBA00022448"/>
    </source>
</evidence>
<feature type="transmembrane region" description="Helical" evidence="7">
    <location>
        <begin position="286"/>
        <end position="307"/>
    </location>
</feature>
<feature type="transmembrane region" description="Helical" evidence="7">
    <location>
        <begin position="255"/>
        <end position="274"/>
    </location>
</feature>
<evidence type="ECO:0000256" key="3">
    <source>
        <dbReference type="ARBA" id="ARBA00022475"/>
    </source>
</evidence>
<dbReference type="InterPro" id="IPR000515">
    <property type="entry name" value="MetI-like"/>
</dbReference>
<organism evidence="9 10">
    <name type="scientific">Fundicoccus culcitae</name>
    <dbReference type="NCBI Taxonomy" id="2969821"/>
    <lineage>
        <taxon>Bacteria</taxon>
        <taxon>Bacillati</taxon>
        <taxon>Bacillota</taxon>
        <taxon>Bacilli</taxon>
        <taxon>Lactobacillales</taxon>
        <taxon>Aerococcaceae</taxon>
        <taxon>Fundicoccus</taxon>
    </lineage>
</organism>